<accession>A0A1N7PTL4</accession>
<dbReference type="Pfam" id="PF13412">
    <property type="entry name" value="HTH_24"/>
    <property type="match status" value="1"/>
</dbReference>
<dbReference type="SUPFAM" id="SSF46785">
    <property type="entry name" value="Winged helix' DNA-binding domain"/>
    <property type="match status" value="1"/>
</dbReference>
<dbReference type="Proteomes" id="UP000186684">
    <property type="component" value="Unassembled WGS sequence"/>
</dbReference>
<evidence type="ECO:0000313" key="1">
    <source>
        <dbReference type="EMBL" id="SIT13993.1"/>
    </source>
</evidence>
<dbReference type="EMBL" id="FTOQ01000020">
    <property type="protein sequence ID" value="SIT13993.1"/>
    <property type="molecule type" value="Genomic_DNA"/>
</dbReference>
<dbReference type="InterPro" id="IPR036388">
    <property type="entry name" value="WH-like_DNA-bd_sf"/>
</dbReference>
<sequence length="103" mass="11638">MRAIEQTPEVSQRALSEQLGISVGLINYCLRGLVEKGHVKVRNFRASPNKLGYAYVLTPEGISARISLTGRYLKRRMQEYEALHEEIAALTDEEVRESDWGSS</sequence>
<organism evidence="1 2">
    <name type="scientific">Roseivivax lentus</name>
    <dbReference type="NCBI Taxonomy" id="633194"/>
    <lineage>
        <taxon>Bacteria</taxon>
        <taxon>Pseudomonadati</taxon>
        <taxon>Pseudomonadota</taxon>
        <taxon>Alphaproteobacteria</taxon>
        <taxon>Rhodobacterales</taxon>
        <taxon>Roseobacteraceae</taxon>
        <taxon>Roseivivax</taxon>
    </lineage>
</organism>
<evidence type="ECO:0000313" key="2">
    <source>
        <dbReference type="Proteomes" id="UP000186684"/>
    </source>
</evidence>
<dbReference type="OrthoDB" id="8537236at2"/>
<gene>
    <name evidence="1" type="ORF">SAMN05421759_12015</name>
</gene>
<dbReference type="AlphaFoldDB" id="A0A1N7PTL4"/>
<proteinExistence type="predicted"/>
<dbReference type="InterPro" id="IPR036390">
    <property type="entry name" value="WH_DNA-bd_sf"/>
</dbReference>
<protein>
    <submittedName>
        <fullName evidence="1">EPS-associated transcriptional regulator, MarR family</fullName>
    </submittedName>
</protein>
<dbReference type="NCBIfam" id="TIGR04176">
    <property type="entry name" value="MarR_EPS"/>
    <property type="match status" value="1"/>
</dbReference>
<dbReference type="Gene3D" id="1.10.10.10">
    <property type="entry name" value="Winged helix-like DNA-binding domain superfamily/Winged helix DNA-binding domain"/>
    <property type="match status" value="1"/>
</dbReference>
<keyword evidence="2" id="KW-1185">Reference proteome</keyword>
<reference evidence="2" key="1">
    <citation type="submission" date="2017-01" db="EMBL/GenBank/DDBJ databases">
        <authorList>
            <person name="Varghese N."/>
            <person name="Submissions S."/>
        </authorList>
    </citation>
    <scope>NUCLEOTIDE SEQUENCE [LARGE SCALE GENOMIC DNA]</scope>
    <source>
        <strain evidence="2">DSM 29430</strain>
    </source>
</reference>
<dbReference type="InterPro" id="IPR026433">
    <property type="entry name" value="MarR_EPS"/>
</dbReference>
<name>A0A1N7PTL4_9RHOB</name>
<dbReference type="STRING" id="633194.SAMN05421759_12015"/>